<dbReference type="Proteomes" id="UP000243553">
    <property type="component" value="Segment"/>
</dbReference>
<protein>
    <submittedName>
        <fullName evidence="8">DNA packaging tegument protein UL25</fullName>
    </submittedName>
</protein>
<dbReference type="HAMAP" id="MF_04025">
    <property type="entry name" value="HSV_CVC2"/>
    <property type="match status" value="1"/>
</dbReference>
<evidence type="ECO:0000313" key="8">
    <source>
        <dbReference type="EMBL" id="AQS79191.1"/>
    </source>
</evidence>
<keyword evidence="3" id="KW-1048">Host nucleus</keyword>
<evidence type="ECO:0000256" key="7">
    <source>
        <dbReference type="ARBA" id="ARBA00023296"/>
    </source>
</evidence>
<organism evidence="8 9">
    <name type="scientific">Herpesvirus ateles type 1 (strain Lennette)</name>
    <dbReference type="NCBI Taxonomy" id="35243"/>
    <lineage>
        <taxon>Viruses</taxon>
        <taxon>Duplodnaviria</taxon>
        <taxon>Heunggongvirae</taxon>
        <taxon>Peploviricota</taxon>
        <taxon>Herviviricetes</taxon>
        <taxon>Herpesvirales</taxon>
        <taxon>Orthoherpesviridae</taxon>
        <taxon>Alphaherpesvirinae</taxon>
        <taxon>Simplexvirus</taxon>
        <taxon>Simplexvirus atelinealpha1</taxon>
    </lineage>
</organism>
<dbReference type="GO" id="GO:0019028">
    <property type="term" value="C:viral capsid"/>
    <property type="evidence" value="ECO:0007669"/>
    <property type="project" value="UniProtKB-KW"/>
</dbReference>
<evidence type="ECO:0000256" key="1">
    <source>
        <dbReference type="ARBA" id="ARBA00022524"/>
    </source>
</evidence>
<keyword evidence="6" id="KW-0231">Viral genome packaging</keyword>
<dbReference type="GO" id="GO:0075732">
    <property type="term" value="P:viral penetration into host nucleus"/>
    <property type="evidence" value="ECO:0007669"/>
    <property type="project" value="UniProtKB-KW"/>
</dbReference>
<evidence type="ECO:0000256" key="3">
    <source>
        <dbReference type="ARBA" id="ARBA00022562"/>
    </source>
</evidence>
<evidence type="ECO:0000256" key="2">
    <source>
        <dbReference type="ARBA" id="ARBA00022561"/>
    </source>
</evidence>
<sequence length="579" mass="61237">MDPHFPFESIGVWDRKRILPADVRNFITPSIPARLWEAPVFSGGPGDTAAQRLAVERARRAAAAAALENAATQARALTEDIDRRIRPLERQVGGMAEALEALETAAAAAEETDAAAAAERRADEDAAAMETEGGAPREVQIARNDPPLRYDANLPVDMLFMVYSSRNAGAAGGVGFGSWYRTLQDRAASDYPAAGRTADLRDGRMSKTFMAAAVVSLQSCGRLYVGQRHYSALECAVLCLHLLYRAAGPKDGARPDTFEGALAGVPAYAAVMAAAIADGGGRAAYRFREDKLPKAQFPAPGGGRYERGALTKHAVVAALLAHGVLAAPPGDVPGGATVDPGALAHQDDVNRAAAAFLGRGHNLFLWEDQTLLRATVNTITGLLVLQRLLHNGNVYADRLANRFQMGMLIPGAVPSGAIARGAAGGPDAAAVRSGDNNFEALVRGYVLPLYAADRAVELTQLFPGLAALCLDAQTGRPAHQSRRVVDVSSGGRQVALVRLTALELGNRQRPEAARIGEVISAHDALALQFEQGLGILAQQPRIGLSSGDPKRLGAFNVDSDYDLLYFLCLGFIPQFLSVA</sequence>
<dbReference type="InterPro" id="IPR002493">
    <property type="entry name" value="Herpes_UL25"/>
</dbReference>
<dbReference type="KEGG" id="vg:32707810"/>
<evidence type="ECO:0000256" key="6">
    <source>
        <dbReference type="ARBA" id="ARBA00023219"/>
    </source>
</evidence>
<dbReference type="EMBL" id="KY385637">
    <property type="protein sequence ID" value="AQS79191.1"/>
    <property type="molecule type" value="Genomic_DNA"/>
</dbReference>
<dbReference type="GO" id="GO:0043657">
    <property type="term" value="C:host cell"/>
    <property type="evidence" value="ECO:0007669"/>
    <property type="project" value="GOC"/>
</dbReference>
<reference evidence="8 9" key="1">
    <citation type="journal article" date="2017" name="Arch. Virol.">
        <title>Sequence of the ateline alphaherpesvirus 1 (HVA1) genome.</title>
        <authorList>
            <person name="Eberle R."/>
            <person name="Black D.H."/>
        </authorList>
    </citation>
    <scope>NUCLEOTIDE SEQUENCE [LARGE SCALE GENOMIC DNA]</scope>
    <source>
        <strain evidence="8">Lennette</strain>
    </source>
</reference>
<proteinExistence type="inferred from homology"/>
<name>A0A1S6JLP0_HSVA1</name>
<dbReference type="RefSeq" id="YP_009361913.1">
    <property type="nucleotide sequence ID" value="NC_034446.1"/>
</dbReference>
<evidence type="ECO:0000256" key="5">
    <source>
        <dbReference type="ARBA" id="ARBA00022844"/>
    </source>
</evidence>
<keyword evidence="2" id="KW-0167">Capsid protein</keyword>
<organismHost>
    <name type="scientific">Ateles</name>
    <dbReference type="NCBI Taxonomy" id="9506"/>
</organismHost>
<gene>
    <name evidence="8" type="primary">UL25</name>
</gene>
<keyword evidence="1" id="KW-1163">Viral penetration into host nucleus</keyword>
<keyword evidence="4" id="KW-1188">Viral release from host cell</keyword>
<keyword evidence="7" id="KW-1160">Virus entry into host cell</keyword>
<accession>A0A1S6JLP0</accession>
<evidence type="ECO:0000313" key="9">
    <source>
        <dbReference type="Proteomes" id="UP000243553"/>
    </source>
</evidence>
<dbReference type="GO" id="GO:0019072">
    <property type="term" value="P:viral genome packaging"/>
    <property type="evidence" value="ECO:0007669"/>
    <property type="project" value="InterPro"/>
</dbReference>
<keyword evidence="9" id="KW-1185">Reference proteome</keyword>
<dbReference type="GeneID" id="32707810"/>
<dbReference type="GO" id="GO:0046718">
    <property type="term" value="P:symbiont entry into host cell"/>
    <property type="evidence" value="ECO:0007669"/>
    <property type="project" value="UniProtKB-KW"/>
</dbReference>
<keyword evidence="5" id="KW-0946">Virion</keyword>
<dbReference type="Pfam" id="PF01499">
    <property type="entry name" value="Herpes_UL25"/>
    <property type="match status" value="1"/>
</dbReference>
<evidence type="ECO:0000256" key="4">
    <source>
        <dbReference type="ARBA" id="ARBA00022612"/>
    </source>
</evidence>